<protein>
    <submittedName>
        <fullName evidence="1">Uncharacterized protein</fullName>
    </submittedName>
</protein>
<gene>
    <name evidence="1" type="ORF">GH714_013816</name>
</gene>
<keyword evidence="2" id="KW-1185">Reference proteome</keyword>
<evidence type="ECO:0000313" key="2">
    <source>
        <dbReference type="Proteomes" id="UP000467840"/>
    </source>
</evidence>
<name>A0A6A6L6C6_HEVBR</name>
<evidence type="ECO:0000313" key="1">
    <source>
        <dbReference type="EMBL" id="KAF2296970.1"/>
    </source>
</evidence>
<comment type="caution">
    <text evidence="1">The sequence shown here is derived from an EMBL/GenBank/DDBJ whole genome shotgun (WGS) entry which is preliminary data.</text>
</comment>
<dbReference type="Proteomes" id="UP000467840">
    <property type="component" value="Chromosome 18"/>
</dbReference>
<sequence length="98" mass="11102">MPKAAYSSCKFGILEEFQAQVCAWDVCFQPNGQAPISSTDKPFTQQIQAISIDVPHFTPPRRLRTDEIPDVVNDCRILQGMLWKLVLTELRFMGLMAT</sequence>
<reference evidence="1 2" key="1">
    <citation type="journal article" date="2020" name="Mol. Plant">
        <title>The Chromosome-Based Rubber Tree Genome Provides New Insights into Spurge Genome Evolution and Rubber Biosynthesis.</title>
        <authorList>
            <person name="Liu J."/>
            <person name="Shi C."/>
            <person name="Shi C.C."/>
            <person name="Li W."/>
            <person name="Zhang Q.J."/>
            <person name="Zhang Y."/>
            <person name="Li K."/>
            <person name="Lu H.F."/>
            <person name="Shi C."/>
            <person name="Zhu S.T."/>
            <person name="Xiao Z.Y."/>
            <person name="Nan H."/>
            <person name="Yue Y."/>
            <person name="Zhu X.G."/>
            <person name="Wu Y."/>
            <person name="Hong X.N."/>
            <person name="Fan G.Y."/>
            <person name="Tong Y."/>
            <person name="Zhang D."/>
            <person name="Mao C.L."/>
            <person name="Liu Y.L."/>
            <person name="Hao S.J."/>
            <person name="Liu W.Q."/>
            <person name="Lv M.Q."/>
            <person name="Zhang H.B."/>
            <person name="Liu Y."/>
            <person name="Hu-Tang G.R."/>
            <person name="Wang J.P."/>
            <person name="Wang J.H."/>
            <person name="Sun Y.H."/>
            <person name="Ni S.B."/>
            <person name="Chen W.B."/>
            <person name="Zhang X.C."/>
            <person name="Jiao Y.N."/>
            <person name="Eichler E.E."/>
            <person name="Li G.H."/>
            <person name="Liu X."/>
            <person name="Gao L.Z."/>
        </authorList>
    </citation>
    <scope>NUCLEOTIDE SEQUENCE [LARGE SCALE GENOMIC DNA]</scope>
    <source>
        <strain evidence="2">cv. GT1</strain>
        <tissue evidence="1">Leaf</tissue>
    </source>
</reference>
<dbReference type="AlphaFoldDB" id="A0A6A6L6C6"/>
<proteinExistence type="predicted"/>
<accession>A0A6A6L6C6</accession>
<organism evidence="1 2">
    <name type="scientific">Hevea brasiliensis</name>
    <name type="common">Para rubber tree</name>
    <name type="synonym">Siphonia brasiliensis</name>
    <dbReference type="NCBI Taxonomy" id="3981"/>
    <lineage>
        <taxon>Eukaryota</taxon>
        <taxon>Viridiplantae</taxon>
        <taxon>Streptophyta</taxon>
        <taxon>Embryophyta</taxon>
        <taxon>Tracheophyta</taxon>
        <taxon>Spermatophyta</taxon>
        <taxon>Magnoliopsida</taxon>
        <taxon>eudicotyledons</taxon>
        <taxon>Gunneridae</taxon>
        <taxon>Pentapetalae</taxon>
        <taxon>rosids</taxon>
        <taxon>fabids</taxon>
        <taxon>Malpighiales</taxon>
        <taxon>Euphorbiaceae</taxon>
        <taxon>Crotonoideae</taxon>
        <taxon>Micrandreae</taxon>
        <taxon>Hevea</taxon>
    </lineage>
</organism>
<dbReference type="EMBL" id="JAAGAX010000012">
    <property type="protein sequence ID" value="KAF2296970.1"/>
    <property type="molecule type" value="Genomic_DNA"/>
</dbReference>